<dbReference type="GeneID" id="9579861"/>
<name>D4DKM8_TRIVH</name>
<evidence type="ECO:0000313" key="3">
    <source>
        <dbReference type="Proteomes" id="UP000008383"/>
    </source>
</evidence>
<organism evidence="2 3">
    <name type="scientific">Trichophyton verrucosum (strain HKI 0517)</name>
    <dbReference type="NCBI Taxonomy" id="663202"/>
    <lineage>
        <taxon>Eukaryota</taxon>
        <taxon>Fungi</taxon>
        <taxon>Dikarya</taxon>
        <taxon>Ascomycota</taxon>
        <taxon>Pezizomycotina</taxon>
        <taxon>Eurotiomycetes</taxon>
        <taxon>Eurotiomycetidae</taxon>
        <taxon>Onygenales</taxon>
        <taxon>Arthrodermataceae</taxon>
        <taxon>Trichophyton</taxon>
    </lineage>
</organism>
<reference evidence="3" key="1">
    <citation type="journal article" date="2011" name="Genome Biol.">
        <title>Comparative and functional genomics provide insights into the pathogenicity of dermatophytic fungi.</title>
        <authorList>
            <person name="Burmester A."/>
            <person name="Shelest E."/>
            <person name="Gloeckner G."/>
            <person name="Heddergott C."/>
            <person name="Schindler S."/>
            <person name="Staib P."/>
            <person name="Heidel A."/>
            <person name="Felder M."/>
            <person name="Petzold A."/>
            <person name="Szafranski K."/>
            <person name="Feuermann M."/>
            <person name="Pedruzzi I."/>
            <person name="Priebe S."/>
            <person name="Groth M."/>
            <person name="Winkler R."/>
            <person name="Li W."/>
            <person name="Kniemeyer O."/>
            <person name="Schroeckh V."/>
            <person name="Hertweck C."/>
            <person name="Hube B."/>
            <person name="White T.C."/>
            <person name="Platzer M."/>
            <person name="Guthke R."/>
            <person name="Heitman J."/>
            <person name="Woestemeyer J."/>
            <person name="Zipfel P.F."/>
            <person name="Monod M."/>
            <person name="Brakhage A.A."/>
        </authorList>
    </citation>
    <scope>NUCLEOTIDE SEQUENCE [LARGE SCALE GENOMIC DNA]</scope>
    <source>
        <strain evidence="3">HKI 0517</strain>
    </source>
</reference>
<dbReference type="EMBL" id="ACYE01000474">
    <property type="protein sequence ID" value="EFE37601.1"/>
    <property type="molecule type" value="Genomic_DNA"/>
</dbReference>
<evidence type="ECO:0000313" key="2">
    <source>
        <dbReference type="EMBL" id="EFE37601.1"/>
    </source>
</evidence>
<dbReference type="HOGENOM" id="CLU_105491_0_0_1"/>
<dbReference type="RefSeq" id="XP_003018246.1">
    <property type="nucleotide sequence ID" value="XM_003018200.1"/>
</dbReference>
<dbReference type="InterPro" id="IPR046342">
    <property type="entry name" value="CBS_dom_sf"/>
</dbReference>
<evidence type="ECO:0000256" key="1">
    <source>
        <dbReference type="SAM" id="MobiDB-lite"/>
    </source>
</evidence>
<feature type="compositionally biased region" description="Polar residues" evidence="1">
    <location>
        <begin position="18"/>
        <end position="30"/>
    </location>
</feature>
<dbReference type="KEGG" id="tve:TRV_07750"/>
<comment type="caution">
    <text evidence="2">The sequence shown here is derived from an EMBL/GenBank/DDBJ whole genome shotgun (WGS) entry which is preliminary data.</text>
</comment>
<evidence type="ECO:0008006" key="4">
    <source>
        <dbReference type="Google" id="ProtNLM"/>
    </source>
</evidence>
<proteinExistence type="predicted"/>
<dbReference type="AlphaFoldDB" id="D4DKM8"/>
<dbReference type="SUPFAM" id="SSF54631">
    <property type="entry name" value="CBS-domain pair"/>
    <property type="match status" value="1"/>
</dbReference>
<feature type="region of interest" description="Disordered" evidence="1">
    <location>
        <begin position="1"/>
        <end position="30"/>
    </location>
</feature>
<accession>D4DKM8</accession>
<dbReference type="OrthoDB" id="2536440at2759"/>
<dbReference type="PANTHER" id="PTHR42115">
    <property type="entry name" value="BETA-SYNTHASE (BETA-THIONASE), PUTATIVE (AFU_ORTHOLOGUE AFUA_3G08420)-RELATED"/>
    <property type="match status" value="1"/>
</dbReference>
<dbReference type="Proteomes" id="UP000008383">
    <property type="component" value="Unassembled WGS sequence"/>
</dbReference>
<gene>
    <name evidence="2" type="ORF">TRV_07750</name>
</gene>
<dbReference type="Gene3D" id="3.10.580.10">
    <property type="entry name" value="CBS-domain"/>
    <property type="match status" value="1"/>
</dbReference>
<dbReference type="PANTHER" id="PTHR42115:SF1">
    <property type="entry name" value="BETA-SYNTHASE (BETA-THIONASE), PUTATIVE (AFU_ORTHOLOGUE AFUA_3G08420)-RELATED"/>
    <property type="match status" value="1"/>
</dbReference>
<keyword evidence="3" id="KW-1185">Reference proteome</keyword>
<protein>
    <recommendedName>
        <fullName evidence="4">Cystathionine beta-synthase (Beta-thionase)</fullName>
    </recommendedName>
</protein>
<sequence length="223" mass="24930">MTSYVSASQAYERERTPTTDTYSNTSSSGWSERYRGVCIALDFGGFNIIPSLATTFSLQTSMFYYPNLLLILATILQATVEDLDPPAALSTSPHDLISSALLSAYERDYTHLTVISSDSRSLLGYLSIPRLKSLLKSGVVSESDPVEKAMLKFRRKGHVYQVITMDTPLEELERFFDGKLHPAEPGKEAQRQDFAVVTDASRKFVLGVATREDLEQFVKRRPT</sequence>